<dbReference type="InterPro" id="IPR006640">
    <property type="entry name" value="SprT-like_domain"/>
</dbReference>
<dbReference type="GO" id="GO:0006508">
    <property type="term" value="P:proteolysis"/>
    <property type="evidence" value="ECO:0007669"/>
    <property type="project" value="UniProtKB-KW"/>
</dbReference>
<comment type="caution">
    <text evidence="2">The sequence shown here is derived from an EMBL/GenBank/DDBJ whole genome shotgun (WGS) entry which is preliminary data.</text>
</comment>
<proteinExistence type="predicted"/>
<dbReference type="EMBL" id="VDUZ01000052">
    <property type="protein sequence ID" value="TXL70851.1"/>
    <property type="molecule type" value="Genomic_DNA"/>
</dbReference>
<keyword evidence="3" id="KW-1185">Reference proteome</keyword>
<dbReference type="OrthoDB" id="9788296at2"/>
<dbReference type="GO" id="GO:0008237">
    <property type="term" value="F:metallopeptidase activity"/>
    <property type="evidence" value="ECO:0007669"/>
    <property type="project" value="UniProtKB-KW"/>
</dbReference>
<organism evidence="2 3">
    <name type="scientific">Vineibacter terrae</name>
    <dbReference type="NCBI Taxonomy" id="2586908"/>
    <lineage>
        <taxon>Bacteria</taxon>
        <taxon>Pseudomonadati</taxon>
        <taxon>Pseudomonadota</taxon>
        <taxon>Alphaproteobacteria</taxon>
        <taxon>Hyphomicrobiales</taxon>
        <taxon>Vineibacter</taxon>
    </lineage>
</organism>
<evidence type="ECO:0000313" key="2">
    <source>
        <dbReference type="EMBL" id="TXL70851.1"/>
    </source>
</evidence>
<keyword evidence="2" id="KW-0645">Protease</keyword>
<protein>
    <submittedName>
        <fullName evidence="2">SprT family zinc-dependent metalloprotease</fullName>
    </submittedName>
</protein>
<evidence type="ECO:0000259" key="1">
    <source>
        <dbReference type="Pfam" id="PF10263"/>
    </source>
</evidence>
<keyword evidence="2" id="KW-0378">Hydrolase</keyword>
<dbReference type="AlphaFoldDB" id="A0A5C8PAQ3"/>
<accession>A0A5C8PAQ3</accession>
<dbReference type="RefSeq" id="WP_147851183.1">
    <property type="nucleotide sequence ID" value="NZ_VDUZ01000052.1"/>
</dbReference>
<gene>
    <name evidence="2" type="ORF">FHP25_32540</name>
</gene>
<reference evidence="2 3" key="1">
    <citation type="submission" date="2019-06" db="EMBL/GenBank/DDBJ databases">
        <title>New taxonomy in bacterial strain CC-CFT640, isolated from vineyard.</title>
        <authorList>
            <person name="Lin S.-Y."/>
            <person name="Tsai C.-F."/>
            <person name="Young C.-C."/>
        </authorList>
    </citation>
    <scope>NUCLEOTIDE SEQUENCE [LARGE SCALE GENOMIC DNA]</scope>
    <source>
        <strain evidence="2 3">CC-CFT640</strain>
    </source>
</reference>
<feature type="domain" description="SprT-like" evidence="1">
    <location>
        <begin position="8"/>
        <end position="106"/>
    </location>
</feature>
<dbReference type="Proteomes" id="UP000321638">
    <property type="component" value="Unassembled WGS sequence"/>
</dbReference>
<dbReference type="Pfam" id="PF10263">
    <property type="entry name" value="SprT-like"/>
    <property type="match status" value="1"/>
</dbReference>
<evidence type="ECO:0000313" key="3">
    <source>
        <dbReference type="Proteomes" id="UP000321638"/>
    </source>
</evidence>
<keyword evidence="2" id="KW-0482">Metalloprotease</keyword>
<name>A0A5C8PAQ3_9HYPH</name>
<sequence>MDIKALHSAWHHWNALFFNGELPGSPRFAFENMREGTLAFYRVSTKEIVLYRGFLSNFLSGPLVSELACHIILHEMCHAWVYQVGGGDGVAHGEKFRLVANRVGSKLGVPECRAEDLWCWPDHPDEGLRPYLGCRISHGEELQAELLRKEGGLRASAKWSV</sequence>
<dbReference type="GO" id="GO:0006950">
    <property type="term" value="P:response to stress"/>
    <property type="evidence" value="ECO:0007669"/>
    <property type="project" value="UniProtKB-ARBA"/>
</dbReference>